<dbReference type="GO" id="GO:0016705">
    <property type="term" value="F:oxidoreductase activity, acting on paired donors, with incorporation or reduction of molecular oxygen"/>
    <property type="evidence" value="ECO:0007669"/>
    <property type="project" value="InterPro"/>
</dbReference>
<dbReference type="FunFam" id="1.10.630.10:FF:000018">
    <property type="entry name" value="Cytochrome P450 monooxygenase"/>
    <property type="match status" value="1"/>
</dbReference>
<dbReference type="OrthoDB" id="9801155at2"/>
<dbReference type="PANTHER" id="PTHR46696">
    <property type="entry name" value="P450, PUTATIVE (EUROFUNG)-RELATED"/>
    <property type="match status" value="1"/>
</dbReference>
<dbReference type="Pfam" id="PF00067">
    <property type="entry name" value="p450"/>
    <property type="match status" value="1"/>
</dbReference>
<keyword evidence="3" id="KW-0479">Metal-binding</keyword>
<keyword evidence="5" id="KW-0408">Iron</keyword>
<keyword evidence="6" id="KW-0503">Monooxygenase</keyword>
<dbReference type="SMR" id="A9FN58"/>
<dbReference type="Gene3D" id="1.10.630.10">
    <property type="entry name" value="Cytochrome P450"/>
    <property type="match status" value="1"/>
</dbReference>
<dbReference type="CDD" id="cd11038">
    <property type="entry name" value="CYP_AurH-like"/>
    <property type="match status" value="1"/>
</dbReference>
<dbReference type="PANTHER" id="PTHR46696:SF1">
    <property type="entry name" value="CYTOCHROME P450 YJIB-RELATED"/>
    <property type="match status" value="1"/>
</dbReference>
<dbReference type="GO" id="GO:0004497">
    <property type="term" value="F:monooxygenase activity"/>
    <property type="evidence" value="ECO:0007669"/>
    <property type="project" value="UniProtKB-KW"/>
</dbReference>
<keyword evidence="8" id="KW-1185">Reference proteome</keyword>
<dbReference type="BioCyc" id="SCEL448385:SCE_RS42125-MONOMER"/>
<sequence length="398" mass="44222">MSTPHTLQPDDLMEEGGDVVRRAQEACWYAETSMGKAVLRYREVHDLLRDARFRNMGTDVLTRQGVTEGLVRRMYEGFLLSTEGAAHARLRGLLKKGFTPDAVDALRPRMRERMHALLDEIGDRTEFDFVTAVAERFPGQVIIELLGLPVSFEDPDFRRWCSDLGYIVGLEVKKHLPRLEAAFEGLRGYIEPTIAARRAEPRGDLISTLAAAEQNGDRFSEEELVCQIVALLFGGLDTTRRTIGKAFLVMLEHPDQRRLLQERPDLAEPAAEEILRYAPGTRVAVRVATCDLELHGVPIRAGEMVIAATGAANRDPRVFEAPETFDITRRGAAPLSLGAGPHHCLGAYLARAELQEAVPILTRRLTEAALASPVVVRTAREGSPGPRVIPLRCRVRPR</sequence>
<evidence type="ECO:0000256" key="6">
    <source>
        <dbReference type="ARBA" id="ARBA00023033"/>
    </source>
</evidence>
<dbReference type="STRING" id="448385.sce8224"/>
<organism evidence="7 8">
    <name type="scientific">Sorangium cellulosum (strain So ce56)</name>
    <name type="common">Polyangium cellulosum (strain So ce56)</name>
    <dbReference type="NCBI Taxonomy" id="448385"/>
    <lineage>
        <taxon>Bacteria</taxon>
        <taxon>Pseudomonadati</taxon>
        <taxon>Myxococcota</taxon>
        <taxon>Polyangia</taxon>
        <taxon>Polyangiales</taxon>
        <taxon>Polyangiaceae</taxon>
        <taxon>Sorangium</taxon>
    </lineage>
</organism>
<evidence type="ECO:0000256" key="2">
    <source>
        <dbReference type="ARBA" id="ARBA00022617"/>
    </source>
</evidence>
<dbReference type="GO" id="GO:0020037">
    <property type="term" value="F:heme binding"/>
    <property type="evidence" value="ECO:0007669"/>
    <property type="project" value="InterPro"/>
</dbReference>
<dbReference type="HOGENOM" id="CLU_033716_2_0_7"/>
<accession>A9FN58</accession>
<keyword evidence="2" id="KW-0349">Heme</keyword>
<dbReference type="KEGG" id="scl:sce8224"/>
<name>A9FN58_SORC5</name>
<evidence type="ECO:0000313" key="8">
    <source>
        <dbReference type="Proteomes" id="UP000002139"/>
    </source>
</evidence>
<keyword evidence="4 7" id="KW-0560">Oxidoreductase</keyword>
<dbReference type="eggNOG" id="COG2124">
    <property type="taxonomic scope" value="Bacteria"/>
</dbReference>
<evidence type="ECO:0000313" key="7">
    <source>
        <dbReference type="EMBL" id="CAN98394.1"/>
    </source>
</evidence>
<gene>
    <name evidence="7" type="primary">cypA7</name>
    <name evidence="7" type="ordered locus">sce8224</name>
</gene>
<dbReference type="RefSeq" id="WP_012240833.1">
    <property type="nucleotide sequence ID" value="NC_010162.1"/>
</dbReference>
<evidence type="ECO:0000256" key="3">
    <source>
        <dbReference type="ARBA" id="ARBA00022723"/>
    </source>
</evidence>
<reference evidence="7 8" key="1">
    <citation type="journal article" date="2007" name="Nat. Biotechnol.">
        <title>Complete genome sequence of the myxobacterium Sorangium cellulosum.</title>
        <authorList>
            <person name="Schneiker S."/>
            <person name="Perlova O."/>
            <person name="Kaiser O."/>
            <person name="Gerth K."/>
            <person name="Alici A."/>
            <person name="Altmeyer M.O."/>
            <person name="Bartels D."/>
            <person name="Bekel T."/>
            <person name="Beyer S."/>
            <person name="Bode E."/>
            <person name="Bode H.B."/>
            <person name="Bolten C.J."/>
            <person name="Choudhuri J.V."/>
            <person name="Doss S."/>
            <person name="Elnakady Y.A."/>
            <person name="Frank B."/>
            <person name="Gaigalat L."/>
            <person name="Goesmann A."/>
            <person name="Groeger C."/>
            <person name="Gross F."/>
            <person name="Jelsbak L."/>
            <person name="Jelsbak L."/>
            <person name="Kalinowski J."/>
            <person name="Kegler C."/>
            <person name="Knauber T."/>
            <person name="Konietzny S."/>
            <person name="Kopp M."/>
            <person name="Krause L."/>
            <person name="Krug D."/>
            <person name="Linke B."/>
            <person name="Mahmud T."/>
            <person name="Martinez-Arias R."/>
            <person name="McHardy A.C."/>
            <person name="Merai M."/>
            <person name="Meyer F."/>
            <person name="Mormann S."/>
            <person name="Munoz-Dorado J."/>
            <person name="Perez J."/>
            <person name="Pradella S."/>
            <person name="Rachid S."/>
            <person name="Raddatz G."/>
            <person name="Rosenau F."/>
            <person name="Rueckert C."/>
            <person name="Sasse F."/>
            <person name="Scharfe M."/>
            <person name="Schuster S.C."/>
            <person name="Suen G."/>
            <person name="Treuner-Lange A."/>
            <person name="Velicer G.J."/>
            <person name="Vorholter F.-J."/>
            <person name="Weissman K.J."/>
            <person name="Welch R.D."/>
            <person name="Wenzel S.C."/>
            <person name="Whitworth D.E."/>
            <person name="Wilhelm S."/>
            <person name="Wittmann C."/>
            <person name="Bloecker H."/>
            <person name="Puehler A."/>
            <person name="Mueller R."/>
        </authorList>
    </citation>
    <scope>NUCLEOTIDE SEQUENCE [LARGE SCALE GENOMIC DNA]</scope>
    <source>
        <strain evidence="8">So ce56</strain>
    </source>
</reference>
<protein>
    <submittedName>
        <fullName evidence="7">Cytochrome P450 CYP265A1</fullName>
        <ecNumber evidence="7">1.14.-.-</ecNumber>
    </submittedName>
</protein>
<evidence type="ECO:0000256" key="5">
    <source>
        <dbReference type="ARBA" id="ARBA00023004"/>
    </source>
</evidence>
<evidence type="ECO:0000256" key="4">
    <source>
        <dbReference type="ARBA" id="ARBA00023002"/>
    </source>
</evidence>
<dbReference type="EC" id="1.14.-.-" evidence="7"/>
<comment type="similarity">
    <text evidence="1">Belongs to the cytochrome P450 family.</text>
</comment>
<dbReference type="SUPFAM" id="SSF48264">
    <property type="entry name" value="Cytochrome P450"/>
    <property type="match status" value="1"/>
</dbReference>
<dbReference type="GO" id="GO:0005506">
    <property type="term" value="F:iron ion binding"/>
    <property type="evidence" value="ECO:0007669"/>
    <property type="project" value="InterPro"/>
</dbReference>
<evidence type="ECO:0000256" key="1">
    <source>
        <dbReference type="ARBA" id="ARBA00010617"/>
    </source>
</evidence>
<dbReference type="AlphaFoldDB" id="A9FN58"/>
<dbReference type="EMBL" id="AM746676">
    <property type="protein sequence ID" value="CAN98394.1"/>
    <property type="molecule type" value="Genomic_DNA"/>
</dbReference>
<dbReference type="InterPro" id="IPR036396">
    <property type="entry name" value="Cyt_P450_sf"/>
</dbReference>
<dbReference type="Proteomes" id="UP000002139">
    <property type="component" value="Chromosome"/>
</dbReference>
<dbReference type="PRINTS" id="PR00359">
    <property type="entry name" value="BP450"/>
</dbReference>
<dbReference type="InterPro" id="IPR001128">
    <property type="entry name" value="Cyt_P450"/>
</dbReference>
<proteinExistence type="inferred from homology"/>
<dbReference type="InterPro" id="IPR002397">
    <property type="entry name" value="Cyt_P450_B"/>
</dbReference>